<dbReference type="GeneID" id="23681095"/>
<dbReference type="RefSeq" id="YP_009126285.1">
    <property type="nucleotide sequence ID" value="NC_026607.2"/>
</dbReference>
<dbReference type="Proteomes" id="UP000032000">
    <property type="component" value="Segment"/>
</dbReference>
<gene>
    <name evidence="1" type="ORF">STP4a_077</name>
</gene>
<organism evidence="1 2">
    <name type="scientific">Salmonella phage STP4-a</name>
    <dbReference type="NCBI Taxonomy" id="1445860"/>
    <lineage>
        <taxon>Viruses</taxon>
        <taxon>Duplodnaviria</taxon>
        <taxon>Heunggongvirae</taxon>
        <taxon>Uroviricota</taxon>
        <taxon>Caudoviricetes</taxon>
        <taxon>Pantevenvirales</taxon>
        <taxon>Straboviridae</taxon>
        <taxon>Tevenvirinae</taxon>
        <taxon>Gelderlandvirus</taxon>
        <taxon>Gelderlandvirus stp4a</taxon>
    </lineage>
</organism>
<name>A0A0B4L9A8_9CAUD</name>
<dbReference type="KEGG" id="vg:23681095"/>
<reference evidence="1" key="1">
    <citation type="submission" date="2015-06" db="EMBL/GenBank/DDBJ databases">
        <title>Genomic characterization of STP4-a, a novel T4 virulent phage infecting Salmonella.</title>
        <authorList>
            <person name="Li M."/>
            <person name="Wang J."/>
            <person name="Lin H."/>
            <person name="Han F."/>
        </authorList>
    </citation>
    <scope>NUCLEOTIDE SEQUENCE [LARGE SCALE GENOMIC DNA]</scope>
</reference>
<protein>
    <submittedName>
        <fullName evidence="1">Uncharacterized protein</fullName>
    </submittedName>
</protein>
<evidence type="ECO:0000313" key="1">
    <source>
        <dbReference type="EMBL" id="AHJ86932.1"/>
    </source>
</evidence>
<sequence>MIDLKLDTHAVRQLFPEGSAMRVALQQSVINNIVKELVVKDSKNKITEAVKSEIAFQGSNIPNVEDAVRKELEKFFERNGWNVKGTVELKRVMKEEAERIAHEQLLDSLVSSVDAAAKRMENYIADAIKINERQYEEMIVSRLNKSFSEIIDKAIAAKLAQVFPVEVK</sequence>
<keyword evidence="2" id="KW-1185">Reference proteome</keyword>
<proteinExistence type="predicted"/>
<evidence type="ECO:0000313" key="2">
    <source>
        <dbReference type="Proteomes" id="UP000032000"/>
    </source>
</evidence>
<accession>A0A0B4L9A8</accession>
<dbReference type="EMBL" id="KJ000058">
    <property type="protein sequence ID" value="AHJ86932.1"/>
    <property type="molecule type" value="Genomic_DNA"/>
</dbReference>